<dbReference type="InterPro" id="IPR054712">
    <property type="entry name" value="Cas3-like_dom"/>
</dbReference>
<dbReference type="Gene3D" id="3.40.50.300">
    <property type="entry name" value="P-loop containing nucleotide triphosphate hydrolases"/>
    <property type="match status" value="2"/>
</dbReference>
<name>A0A1T4YL77_9BACT</name>
<keyword evidence="8" id="KW-0051">Antiviral defense</keyword>
<dbReference type="AlphaFoldDB" id="A0A1T4YL77"/>
<comment type="similarity">
    <text evidence="9">Belongs to the DEAD box helicase family.</text>
</comment>
<dbReference type="EMBL" id="FUYE01000013">
    <property type="protein sequence ID" value="SKB02021.1"/>
    <property type="molecule type" value="Genomic_DNA"/>
</dbReference>
<dbReference type="PROSITE" id="PS51643">
    <property type="entry name" value="HD_CAS3"/>
    <property type="match status" value="1"/>
</dbReference>
<keyword evidence="11" id="KW-0540">Nuclease</keyword>
<evidence type="ECO:0000256" key="4">
    <source>
        <dbReference type="ARBA" id="ARBA00022741"/>
    </source>
</evidence>
<dbReference type="Gene3D" id="1.10.3210.30">
    <property type="match status" value="1"/>
</dbReference>
<dbReference type="InterPro" id="IPR050079">
    <property type="entry name" value="DEAD_box_RNA_helicase"/>
</dbReference>
<evidence type="ECO:0000256" key="3">
    <source>
        <dbReference type="ARBA" id="ARBA00022723"/>
    </source>
</evidence>
<feature type="domain" description="HD Cas3-type" evidence="10">
    <location>
        <begin position="639"/>
        <end position="890"/>
    </location>
</feature>
<dbReference type="InterPro" id="IPR014001">
    <property type="entry name" value="Helicase_ATP-bd"/>
</dbReference>
<dbReference type="GO" id="GO:0005829">
    <property type="term" value="C:cytosol"/>
    <property type="evidence" value="ECO:0007669"/>
    <property type="project" value="TreeGrafter"/>
</dbReference>
<keyword evidence="7" id="KW-0067">ATP-binding</keyword>
<dbReference type="GO" id="GO:0004519">
    <property type="term" value="F:endonuclease activity"/>
    <property type="evidence" value="ECO:0007669"/>
    <property type="project" value="UniProtKB-KW"/>
</dbReference>
<dbReference type="GO" id="GO:0016787">
    <property type="term" value="F:hydrolase activity"/>
    <property type="evidence" value="ECO:0007669"/>
    <property type="project" value="UniProtKB-KW"/>
</dbReference>
<evidence type="ECO:0000313" key="11">
    <source>
        <dbReference type="EMBL" id="SKB02021.1"/>
    </source>
</evidence>
<keyword evidence="12" id="KW-1185">Reference proteome</keyword>
<reference evidence="12" key="1">
    <citation type="submission" date="2017-02" db="EMBL/GenBank/DDBJ databases">
        <authorList>
            <person name="Varghese N."/>
            <person name="Submissions S."/>
        </authorList>
    </citation>
    <scope>NUCLEOTIDE SEQUENCE [LARGE SCALE GENOMIC DNA]</scope>
    <source>
        <strain evidence="12">ATCC 700200</strain>
    </source>
</reference>
<evidence type="ECO:0000256" key="9">
    <source>
        <dbReference type="ARBA" id="ARBA00038437"/>
    </source>
</evidence>
<dbReference type="InterPro" id="IPR001650">
    <property type="entry name" value="Helicase_C-like"/>
</dbReference>
<dbReference type="InterPro" id="IPR011545">
    <property type="entry name" value="DEAD/DEAH_box_helicase_dom"/>
</dbReference>
<dbReference type="InterPro" id="IPR027417">
    <property type="entry name" value="P-loop_NTPase"/>
</dbReference>
<dbReference type="GO" id="GO:0005524">
    <property type="term" value="F:ATP binding"/>
    <property type="evidence" value="ECO:0007669"/>
    <property type="project" value="UniProtKB-KW"/>
</dbReference>
<dbReference type="InterPro" id="IPR038257">
    <property type="entry name" value="CRISPR-assoc_Cas3_HD_sf"/>
</dbReference>
<gene>
    <name evidence="11" type="ORF">SAMN02745166_03511</name>
</gene>
<keyword evidence="11" id="KW-0255">Endonuclease</keyword>
<keyword evidence="3" id="KW-0479">Metal-binding</keyword>
<dbReference type="Pfam" id="PF00270">
    <property type="entry name" value="DEAD"/>
    <property type="match status" value="1"/>
</dbReference>
<evidence type="ECO:0000256" key="1">
    <source>
        <dbReference type="ARBA" id="ARBA00006847"/>
    </source>
</evidence>
<evidence type="ECO:0000256" key="8">
    <source>
        <dbReference type="ARBA" id="ARBA00023118"/>
    </source>
</evidence>
<keyword evidence="6 11" id="KW-0347">Helicase</keyword>
<dbReference type="GO" id="GO:0003676">
    <property type="term" value="F:nucleic acid binding"/>
    <property type="evidence" value="ECO:0007669"/>
    <property type="project" value="InterPro"/>
</dbReference>
<evidence type="ECO:0000256" key="6">
    <source>
        <dbReference type="ARBA" id="ARBA00022806"/>
    </source>
</evidence>
<dbReference type="InterPro" id="IPR006483">
    <property type="entry name" value="CRISPR-assoc_Cas3_HD"/>
</dbReference>
<keyword evidence="5" id="KW-0378">Hydrolase</keyword>
<accession>A0A1T4YL77</accession>
<dbReference type="GO" id="GO:0051607">
    <property type="term" value="P:defense response to virus"/>
    <property type="evidence" value="ECO:0007669"/>
    <property type="project" value="UniProtKB-KW"/>
</dbReference>
<sequence length="900" mass="101091">MPETFSTFFSRASGVDRQRYDYQECLASLPCESRLISVPTGLGKTAAVILAWLWNRVHNKNPSWPRRLVYCLPMRTLVEQTRDEAQKWLTNLGLTGQVGLHILMGGEDTEDWDLYPEKDAILIGTQDMLLSRALNRGYGMSRYRWPMHFGLLNNDCLWVLDETQLMGPGLSTACQLEAFRKNDDGFFGSFPGGQSITWYASATGNAEHLQTREWRGIAREEDFFFDLKEEKDATSGPVAERLGATKSIKLEPSKNFGSKGEKPDAQLIQTILQKHREMVETLQQAPSAIPRRSLIICNTVDRASKVYTAIKSVLGESHKEDLLLMHSRFRPNERREQVLRLNAEHLAQCPAGQIVVATQVIEAGVDLSSDLLWTEIAPLASIVQRLGRLNRGGEFGFGNTAKHGFTPQATVVGIDAPNPRDGTKRNAKESAEAIGKATTAYLPYSWEKALDAFDALKLLKADASPRNIEKIQSQVQASIERCPYSLQRHELLDFFDTDSNLSLGFTDVSPFVRGTDADTDFQVLWRNRLGSDEEWDGSEPDSNYRPDFQRQELCSVSISKIKEARAILNQGWVWRGKESGWISVRDSDVYPGMTILLPCKAGGYSVEDGWTGVFNKDKPISDLYEPRASLSDEDMLSSLENGWQSIAEHTLEVQAAFEAILRKLPEDFLSSEERQACERGIRWHDVGKNHPAWKTAALEALTDAKIDTTGKPHPLAKFSLSNSPDLVYPDGKPKFTGRELKREINRLRRSFKPGMAHEVASALAFRQAEQKRLGPSRDADILSLLAEYLIMAHHGHVRKVLRDELPKNRTEPKDAETVRGIKDADVLESVEIGSETLGPFTLLTDCRKMGRRDVNGNESYTRGVLRLLERYGPFRLAYFEALFRAADIRASILAKDKPSA</sequence>
<evidence type="ECO:0000259" key="10">
    <source>
        <dbReference type="PROSITE" id="PS51643"/>
    </source>
</evidence>
<dbReference type="PANTHER" id="PTHR47959:SF16">
    <property type="entry name" value="CRISPR-ASSOCIATED NUCLEASE_HELICASE CAS3-RELATED"/>
    <property type="match status" value="1"/>
</dbReference>
<evidence type="ECO:0000256" key="7">
    <source>
        <dbReference type="ARBA" id="ARBA00022840"/>
    </source>
</evidence>
<dbReference type="Proteomes" id="UP000190774">
    <property type="component" value="Unassembled WGS sequence"/>
</dbReference>
<dbReference type="GO" id="GO:0003724">
    <property type="term" value="F:RNA helicase activity"/>
    <property type="evidence" value="ECO:0007669"/>
    <property type="project" value="TreeGrafter"/>
</dbReference>
<dbReference type="GO" id="GO:0046872">
    <property type="term" value="F:metal ion binding"/>
    <property type="evidence" value="ECO:0007669"/>
    <property type="project" value="UniProtKB-KW"/>
</dbReference>
<evidence type="ECO:0000256" key="5">
    <source>
        <dbReference type="ARBA" id="ARBA00022801"/>
    </source>
</evidence>
<dbReference type="SMART" id="SM00490">
    <property type="entry name" value="HELICc"/>
    <property type="match status" value="1"/>
</dbReference>
<organism evidence="11 12">
    <name type="scientific">Prosthecobacter debontii</name>
    <dbReference type="NCBI Taxonomy" id="48467"/>
    <lineage>
        <taxon>Bacteria</taxon>
        <taxon>Pseudomonadati</taxon>
        <taxon>Verrucomicrobiota</taxon>
        <taxon>Verrucomicrobiia</taxon>
        <taxon>Verrucomicrobiales</taxon>
        <taxon>Verrucomicrobiaceae</taxon>
        <taxon>Prosthecobacter</taxon>
    </lineage>
</organism>
<comment type="similarity">
    <text evidence="1">In the N-terminal section; belongs to the CRISPR-associated nuclease Cas3-HD family.</text>
</comment>
<dbReference type="SMART" id="SM00487">
    <property type="entry name" value="DEXDc"/>
    <property type="match status" value="1"/>
</dbReference>
<comment type="similarity">
    <text evidence="2">In the central section; belongs to the CRISPR-associated helicase Cas3 family.</text>
</comment>
<dbReference type="SUPFAM" id="SSF52540">
    <property type="entry name" value="P-loop containing nucleoside triphosphate hydrolases"/>
    <property type="match status" value="1"/>
</dbReference>
<dbReference type="PANTHER" id="PTHR47959">
    <property type="entry name" value="ATP-DEPENDENT RNA HELICASE RHLE-RELATED"/>
    <property type="match status" value="1"/>
</dbReference>
<protein>
    <submittedName>
        <fullName evidence="11">CRISPR-associated endonuclease/helicase Cas3</fullName>
    </submittedName>
</protein>
<dbReference type="STRING" id="48467.SAMN02745166_03511"/>
<dbReference type="Pfam" id="PF22590">
    <property type="entry name" value="Cas3-like_C_2"/>
    <property type="match status" value="1"/>
</dbReference>
<evidence type="ECO:0000313" key="12">
    <source>
        <dbReference type="Proteomes" id="UP000190774"/>
    </source>
</evidence>
<proteinExistence type="inferred from homology"/>
<evidence type="ECO:0000256" key="2">
    <source>
        <dbReference type="ARBA" id="ARBA00009046"/>
    </source>
</evidence>
<keyword evidence="4" id="KW-0547">Nucleotide-binding</keyword>